<evidence type="ECO:0000256" key="11">
    <source>
        <dbReference type="ARBA" id="ARBA00023214"/>
    </source>
</evidence>
<evidence type="ECO:0000256" key="4">
    <source>
        <dbReference type="ARBA" id="ARBA00022448"/>
    </source>
</evidence>
<comment type="similarity">
    <text evidence="2">Belongs to the proton-activated chloride channel family.</text>
</comment>
<gene>
    <name evidence="17" type="primary">PACC1</name>
</gene>
<dbReference type="PANTHER" id="PTHR16087">
    <property type="entry name" value="TRANSMEMBRANE PROTEIN 206"/>
    <property type="match status" value="1"/>
</dbReference>
<evidence type="ECO:0000256" key="16">
    <source>
        <dbReference type="SAM" id="Phobius"/>
    </source>
</evidence>
<sequence>MRSSACCWSRAQQGIPGAQSEVLHLSNRRPQTSCHPGPVRLPSAMIRKEISRSYQELNDETEQGSGGAAILEDMEEEDNDDQGDTGSTTMPDQDTDRNSPSIRFSRTCLKNVFSVLLIFVYLSLMAVAVFIVYQTITDFREKLKHPVMSVSYKEVNVYDAPGIALYPGNAELLSCEHHFYDHIPKLKNPGQPGENKCVTRKINYTDPFTNQTMKNALIVEGPRDVRKRELVYLQFHLNETKQDFSAIDYLLFSSYQNFLKSSNKTKFMQDCESSFSSWKFSGGFRTWVKMSLVKTTEEDGSESVEFRQETSVVNYIDRRSSAEKGDQLFFVVFAWKDPYIQEIQDIVTANPWSMIALLCGVFLVLFKAADFAKLSVKWMIKIRKRHLKKRARELNHIS</sequence>
<feature type="compositionally biased region" description="Polar residues" evidence="15">
    <location>
        <begin position="84"/>
        <end position="100"/>
    </location>
</feature>
<dbReference type="AlphaFoldDB" id="A0A8C5MI33"/>
<dbReference type="OrthoDB" id="10069062at2759"/>
<accession>A0A8C5MI33</accession>
<dbReference type="GO" id="GO:0005886">
    <property type="term" value="C:plasma membrane"/>
    <property type="evidence" value="ECO:0007669"/>
    <property type="project" value="UniProtKB-SubCell"/>
</dbReference>
<organism evidence="17 18">
    <name type="scientific">Leptobrachium leishanense</name>
    <name type="common">Leishan spiny toad</name>
    <dbReference type="NCBI Taxonomy" id="445787"/>
    <lineage>
        <taxon>Eukaryota</taxon>
        <taxon>Metazoa</taxon>
        <taxon>Chordata</taxon>
        <taxon>Craniata</taxon>
        <taxon>Vertebrata</taxon>
        <taxon>Euteleostomi</taxon>
        <taxon>Amphibia</taxon>
        <taxon>Batrachia</taxon>
        <taxon>Anura</taxon>
        <taxon>Pelobatoidea</taxon>
        <taxon>Megophryidae</taxon>
        <taxon>Leptobrachium</taxon>
    </lineage>
</organism>
<evidence type="ECO:0000256" key="12">
    <source>
        <dbReference type="ARBA" id="ARBA00023303"/>
    </source>
</evidence>
<dbReference type="Ensembl" id="ENSLLET00000015202.1">
    <property type="protein sequence ID" value="ENSLLEP00000014631.1"/>
    <property type="gene ID" value="ENSLLEG00000009187.1"/>
</dbReference>
<keyword evidence="18" id="KW-1185">Reference proteome</keyword>
<evidence type="ECO:0000256" key="7">
    <source>
        <dbReference type="ARBA" id="ARBA00022989"/>
    </source>
</evidence>
<evidence type="ECO:0000256" key="10">
    <source>
        <dbReference type="ARBA" id="ARBA00023173"/>
    </source>
</evidence>
<reference evidence="17" key="1">
    <citation type="submission" date="2025-08" db="UniProtKB">
        <authorList>
            <consortium name="Ensembl"/>
        </authorList>
    </citation>
    <scope>IDENTIFICATION</scope>
</reference>
<evidence type="ECO:0000256" key="9">
    <source>
        <dbReference type="ARBA" id="ARBA00023136"/>
    </source>
</evidence>
<keyword evidence="11" id="KW-0868">Chloride</keyword>
<evidence type="ECO:0000256" key="6">
    <source>
        <dbReference type="ARBA" id="ARBA00022692"/>
    </source>
</evidence>
<evidence type="ECO:0000256" key="13">
    <source>
        <dbReference type="ARBA" id="ARBA00024167"/>
    </source>
</evidence>
<proteinExistence type="inferred from homology"/>
<keyword evidence="8" id="KW-0406">Ion transport</keyword>
<dbReference type="Proteomes" id="UP000694569">
    <property type="component" value="Unplaced"/>
</dbReference>
<keyword evidence="9 16" id="KW-0472">Membrane</keyword>
<protein>
    <recommendedName>
        <fullName evidence="3">Proton-activated chloride channel</fullName>
    </recommendedName>
    <alternativeName>
        <fullName evidence="14">Transmembrane protein 206</fullName>
    </alternativeName>
</protein>
<dbReference type="InterPro" id="IPR029366">
    <property type="entry name" value="TMEM206"/>
</dbReference>
<comment type="subcellular location">
    <subcellularLocation>
        <location evidence="1">Cell membrane</location>
        <topology evidence="1">Multi-pass membrane protein</topology>
    </subcellularLocation>
</comment>
<dbReference type="PANTHER" id="PTHR16087:SF0">
    <property type="entry name" value="PROTON-ACTIVATED CHLORIDE CHANNEL"/>
    <property type="match status" value="1"/>
</dbReference>
<evidence type="ECO:0000256" key="2">
    <source>
        <dbReference type="ARBA" id="ARBA00009151"/>
    </source>
</evidence>
<comment type="catalytic activity">
    <reaction evidence="13">
        <text>chloride(in) = chloride(out)</text>
        <dbReference type="Rhea" id="RHEA:29823"/>
        <dbReference type="ChEBI" id="CHEBI:17996"/>
    </reaction>
</comment>
<evidence type="ECO:0000256" key="5">
    <source>
        <dbReference type="ARBA" id="ARBA00022475"/>
    </source>
</evidence>
<keyword evidence="5" id="KW-1003">Cell membrane</keyword>
<evidence type="ECO:0000256" key="1">
    <source>
        <dbReference type="ARBA" id="ARBA00004651"/>
    </source>
</evidence>
<dbReference type="GeneTree" id="ENSGT00390000017528"/>
<keyword evidence="4" id="KW-0813">Transport</keyword>
<evidence type="ECO:0000256" key="8">
    <source>
        <dbReference type="ARBA" id="ARBA00023065"/>
    </source>
</evidence>
<dbReference type="GO" id="GO:0034707">
    <property type="term" value="C:chloride channel complex"/>
    <property type="evidence" value="ECO:0007669"/>
    <property type="project" value="UniProtKB-KW"/>
</dbReference>
<evidence type="ECO:0000313" key="18">
    <source>
        <dbReference type="Proteomes" id="UP000694569"/>
    </source>
</evidence>
<dbReference type="GO" id="GO:0005254">
    <property type="term" value="F:chloride channel activity"/>
    <property type="evidence" value="ECO:0007669"/>
    <property type="project" value="UniProtKB-KW"/>
</dbReference>
<evidence type="ECO:0000256" key="3">
    <source>
        <dbReference type="ARBA" id="ARBA00013993"/>
    </source>
</evidence>
<reference evidence="17" key="2">
    <citation type="submission" date="2025-09" db="UniProtKB">
        <authorList>
            <consortium name="Ensembl"/>
        </authorList>
    </citation>
    <scope>IDENTIFICATION</scope>
</reference>
<keyword evidence="12" id="KW-0407">Ion channel</keyword>
<keyword evidence="6 16" id="KW-0812">Transmembrane</keyword>
<keyword evidence="10" id="KW-0869">Chloride channel</keyword>
<dbReference type="Pfam" id="PF15122">
    <property type="entry name" value="TMEM206"/>
    <property type="match status" value="1"/>
</dbReference>
<keyword evidence="7 16" id="KW-1133">Transmembrane helix</keyword>
<name>A0A8C5MI33_9ANUR</name>
<feature type="region of interest" description="Disordered" evidence="15">
    <location>
        <begin position="76"/>
        <end position="100"/>
    </location>
</feature>
<dbReference type="GO" id="GO:0009986">
    <property type="term" value="C:cell surface"/>
    <property type="evidence" value="ECO:0007669"/>
    <property type="project" value="TreeGrafter"/>
</dbReference>
<evidence type="ECO:0000256" key="14">
    <source>
        <dbReference type="ARBA" id="ARBA00032817"/>
    </source>
</evidence>
<evidence type="ECO:0000256" key="15">
    <source>
        <dbReference type="SAM" id="MobiDB-lite"/>
    </source>
</evidence>
<evidence type="ECO:0000313" key="17">
    <source>
        <dbReference type="Ensembl" id="ENSLLEP00000014631.1"/>
    </source>
</evidence>
<feature type="transmembrane region" description="Helical" evidence="16">
    <location>
        <begin position="112"/>
        <end position="133"/>
    </location>
</feature>